<accession>A0A6A6HLI2</accession>
<dbReference type="Proteomes" id="UP000800092">
    <property type="component" value="Unassembled WGS sequence"/>
</dbReference>
<name>A0A6A6HLI2_VIRVR</name>
<gene>
    <name evidence="1" type="ORF">EV356DRAFT_573034</name>
</gene>
<proteinExistence type="predicted"/>
<organism evidence="1 2">
    <name type="scientific">Viridothelium virens</name>
    <name type="common">Speckled blister lichen</name>
    <name type="synonym">Trypethelium virens</name>
    <dbReference type="NCBI Taxonomy" id="1048519"/>
    <lineage>
        <taxon>Eukaryota</taxon>
        <taxon>Fungi</taxon>
        <taxon>Dikarya</taxon>
        <taxon>Ascomycota</taxon>
        <taxon>Pezizomycotina</taxon>
        <taxon>Dothideomycetes</taxon>
        <taxon>Dothideomycetes incertae sedis</taxon>
        <taxon>Trypetheliales</taxon>
        <taxon>Trypetheliaceae</taxon>
        <taxon>Viridothelium</taxon>
    </lineage>
</organism>
<protein>
    <submittedName>
        <fullName evidence="1">Uncharacterized protein</fullName>
    </submittedName>
</protein>
<reference evidence="1" key="1">
    <citation type="journal article" date="2020" name="Stud. Mycol.">
        <title>101 Dothideomycetes genomes: a test case for predicting lifestyles and emergence of pathogens.</title>
        <authorList>
            <person name="Haridas S."/>
            <person name="Albert R."/>
            <person name="Binder M."/>
            <person name="Bloem J."/>
            <person name="Labutti K."/>
            <person name="Salamov A."/>
            <person name="Andreopoulos B."/>
            <person name="Baker S."/>
            <person name="Barry K."/>
            <person name="Bills G."/>
            <person name="Bluhm B."/>
            <person name="Cannon C."/>
            <person name="Castanera R."/>
            <person name="Culley D."/>
            <person name="Daum C."/>
            <person name="Ezra D."/>
            <person name="Gonzalez J."/>
            <person name="Henrissat B."/>
            <person name="Kuo A."/>
            <person name="Liang C."/>
            <person name="Lipzen A."/>
            <person name="Lutzoni F."/>
            <person name="Magnuson J."/>
            <person name="Mondo S."/>
            <person name="Nolan M."/>
            <person name="Ohm R."/>
            <person name="Pangilinan J."/>
            <person name="Park H.-J."/>
            <person name="Ramirez L."/>
            <person name="Alfaro M."/>
            <person name="Sun H."/>
            <person name="Tritt A."/>
            <person name="Yoshinaga Y."/>
            <person name="Zwiers L.-H."/>
            <person name="Turgeon B."/>
            <person name="Goodwin S."/>
            <person name="Spatafora J."/>
            <person name="Crous P."/>
            <person name="Grigoriev I."/>
        </authorList>
    </citation>
    <scope>NUCLEOTIDE SEQUENCE</scope>
    <source>
        <strain evidence="1">Tuck. ex Michener</strain>
    </source>
</reference>
<evidence type="ECO:0000313" key="1">
    <source>
        <dbReference type="EMBL" id="KAF2239004.1"/>
    </source>
</evidence>
<dbReference type="EMBL" id="ML991774">
    <property type="protein sequence ID" value="KAF2239004.1"/>
    <property type="molecule type" value="Genomic_DNA"/>
</dbReference>
<sequence length="245" mass="27175">MPAIRHLCKTLDAPAATPHVYAGLCSVLSTKNMESMTLWDPAQSTLRFSEPPRSSRSATTHNQAGVLAYSKDDIIAAIIVVLYLYTMTRLSASDISQGDYVSQKAKAIAAIQETRPLDEIDADGFSVLIERLIREAQSGWLDLEWFTNIPEGQGVLTTSAFVALTEHLGANEEGERSAFPDGREDTIRPGATDQSAVNFEHGLSSMFVQAVDYLSDERRQDYKEWRANIMKRIEAKESQRMVNSS</sequence>
<keyword evidence="2" id="KW-1185">Reference proteome</keyword>
<dbReference type="OrthoDB" id="5367324at2759"/>
<dbReference type="AlphaFoldDB" id="A0A6A6HLI2"/>
<evidence type="ECO:0000313" key="2">
    <source>
        <dbReference type="Proteomes" id="UP000800092"/>
    </source>
</evidence>